<dbReference type="InterPro" id="IPR036875">
    <property type="entry name" value="Znf_CCHC_sf"/>
</dbReference>
<dbReference type="InterPro" id="IPR001878">
    <property type="entry name" value="Znf_CCHC"/>
</dbReference>
<feature type="region of interest" description="Disordered" evidence="2">
    <location>
        <begin position="348"/>
        <end position="384"/>
    </location>
</feature>
<protein>
    <submittedName>
        <fullName evidence="4">Retrotransposon protein, putative, ty1-copia subclass</fullName>
    </submittedName>
</protein>
<dbReference type="Pfam" id="PF07727">
    <property type="entry name" value="RVT_2"/>
    <property type="match status" value="1"/>
</dbReference>
<feature type="domain" description="CCHC-type" evidence="3">
    <location>
        <begin position="175"/>
        <end position="189"/>
    </location>
</feature>
<feature type="region of interest" description="Disordered" evidence="2">
    <location>
        <begin position="115"/>
        <end position="159"/>
    </location>
</feature>
<dbReference type="Pfam" id="PF22936">
    <property type="entry name" value="Pol_BBD"/>
    <property type="match status" value="1"/>
</dbReference>
<dbReference type="PANTHER" id="PTHR47592:SF27">
    <property type="entry name" value="OS08G0421700 PROTEIN"/>
    <property type="match status" value="1"/>
</dbReference>
<dbReference type="EMBL" id="BQNB010018742">
    <property type="protein sequence ID" value="GJT77760.1"/>
    <property type="molecule type" value="Genomic_DNA"/>
</dbReference>
<dbReference type="SMART" id="SM00343">
    <property type="entry name" value="ZnF_C2HC"/>
    <property type="match status" value="1"/>
</dbReference>
<keyword evidence="1" id="KW-0479">Metal-binding</keyword>
<feature type="compositionally biased region" description="Basic and acidic residues" evidence="2">
    <location>
        <begin position="140"/>
        <end position="157"/>
    </location>
</feature>
<sequence>METFRLLVAQLCSEWFGGLFVQRVLQDTIAKELWESLERKYKIEDDGSRSAGLLHDIHAEGITLTETFPFAAIIEKLPPSWVEYKKYLKHKRKEMSVEDLVVHLHIEEDKKLAQKNTYTPDSAKANMLEHVGSYSRSNSKGKDKDKRKNDNKSKGKAEYLTPKAGIVKQKFQGTCYNCDQPGHRAASCKMPKRATPRVANMMNDNMDMIAMVSDVIAMISKVNLVGSNDRGWWVDTRATHHVCADKSMFHSFRAVDNREKLYMGNSATADIKGEIDVILKMTSEKELKLTNVLYVLEIRKNLIAYRFIIHDSKNPDIQKNAVMESRNASFFKNIFPYLTKEIRSSSRIDDEVVQDKRQRDDNDLQNERQNQPKEEEVEPRRCKRARTEKSFGPDFIYFMVENEPTSYREVATSSEGHQWKEAIRSEIDSILQNHTWELVDLPPGCKPLGYKWIIKKKMKADGTIDKYKARLVIKGFRQRECLVYFDTYSPVTRITLIRMVLVIATLINLKVHQMNVKTTFLNGDLEEEIYMNQPEGFIAHG</sequence>
<comment type="caution">
    <text evidence="4">The sequence shown here is derived from an EMBL/GenBank/DDBJ whole genome shotgun (WGS) entry which is preliminary data.</text>
</comment>
<dbReference type="PANTHER" id="PTHR47592">
    <property type="entry name" value="PBF68 PROTEIN"/>
    <property type="match status" value="1"/>
</dbReference>
<evidence type="ECO:0000313" key="4">
    <source>
        <dbReference type="EMBL" id="GJT77760.1"/>
    </source>
</evidence>
<keyword evidence="1" id="KW-0863">Zinc-finger</keyword>
<evidence type="ECO:0000256" key="2">
    <source>
        <dbReference type="SAM" id="MobiDB-lite"/>
    </source>
</evidence>
<dbReference type="InterPro" id="IPR054722">
    <property type="entry name" value="PolX-like_BBD"/>
</dbReference>
<dbReference type="SUPFAM" id="SSF57756">
    <property type="entry name" value="Retrovirus zinc finger-like domains"/>
    <property type="match status" value="1"/>
</dbReference>
<evidence type="ECO:0000256" key="1">
    <source>
        <dbReference type="PROSITE-ProRule" id="PRU00047"/>
    </source>
</evidence>
<reference evidence="4" key="1">
    <citation type="journal article" date="2022" name="Int. J. Mol. Sci.">
        <title>Draft Genome of Tanacetum Coccineum: Genomic Comparison of Closely Related Tanacetum-Family Plants.</title>
        <authorList>
            <person name="Yamashiro T."/>
            <person name="Shiraishi A."/>
            <person name="Nakayama K."/>
            <person name="Satake H."/>
        </authorList>
    </citation>
    <scope>NUCLEOTIDE SEQUENCE</scope>
</reference>
<keyword evidence="5" id="KW-1185">Reference proteome</keyword>
<gene>
    <name evidence="4" type="ORF">Tco_1044485</name>
</gene>
<organism evidence="4 5">
    <name type="scientific">Tanacetum coccineum</name>
    <dbReference type="NCBI Taxonomy" id="301880"/>
    <lineage>
        <taxon>Eukaryota</taxon>
        <taxon>Viridiplantae</taxon>
        <taxon>Streptophyta</taxon>
        <taxon>Embryophyta</taxon>
        <taxon>Tracheophyta</taxon>
        <taxon>Spermatophyta</taxon>
        <taxon>Magnoliopsida</taxon>
        <taxon>eudicotyledons</taxon>
        <taxon>Gunneridae</taxon>
        <taxon>Pentapetalae</taxon>
        <taxon>asterids</taxon>
        <taxon>campanulids</taxon>
        <taxon>Asterales</taxon>
        <taxon>Asteraceae</taxon>
        <taxon>Asteroideae</taxon>
        <taxon>Anthemideae</taxon>
        <taxon>Anthemidinae</taxon>
        <taxon>Tanacetum</taxon>
    </lineage>
</organism>
<accession>A0ABQ5GR69</accession>
<evidence type="ECO:0000313" key="5">
    <source>
        <dbReference type="Proteomes" id="UP001151760"/>
    </source>
</evidence>
<dbReference type="InterPro" id="IPR013103">
    <property type="entry name" value="RVT_2"/>
</dbReference>
<evidence type="ECO:0000259" key="3">
    <source>
        <dbReference type="PROSITE" id="PS50158"/>
    </source>
</evidence>
<name>A0ABQ5GR69_9ASTR</name>
<dbReference type="PROSITE" id="PS50158">
    <property type="entry name" value="ZF_CCHC"/>
    <property type="match status" value="1"/>
</dbReference>
<reference evidence="4" key="2">
    <citation type="submission" date="2022-01" db="EMBL/GenBank/DDBJ databases">
        <authorList>
            <person name="Yamashiro T."/>
            <person name="Shiraishi A."/>
            <person name="Satake H."/>
            <person name="Nakayama K."/>
        </authorList>
    </citation>
    <scope>NUCLEOTIDE SEQUENCE</scope>
</reference>
<dbReference type="Gene3D" id="4.10.60.10">
    <property type="entry name" value="Zinc finger, CCHC-type"/>
    <property type="match status" value="1"/>
</dbReference>
<dbReference type="Pfam" id="PF00098">
    <property type="entry name" value="zf-CCHC"/>
    <property type="match status" value="1"/>
</dbReference>
<keyword evidence="1" id="KW-0862">Zinc</keyword>
<proteinExistence type="predicted"/>
<dbReference type="Proteomes" id="UP001151760">
    <property type="component" value="Unassembled WGS sequence"/>
</dbReference>